<evidence type="ECO:0000259" key="3">
    <source>
        <dbReference type="SMART" id="SM01007"/>
    </source>
</evidence>
<dbReference type="InterPro" id="IPR001303">
    <property type="entry name" value="Aldolase_II/adducin_N"/>
</dbReference>
<dbReference type="SMART" id="SM01007">
    <property type="entry name" value="Aldolase_II"/>
    <property type="match status" value="1"/>
</dbReference>
<evidence type="ECO:0000313" key="5">
    <source>
        <dbReference type="Proteomes" id="UP000198565"/>
    </source>
</evidence>
<keyword evidence="2" id="KW-0456">Lyase</keyword>
<dbReference type="InterPro" id="IPR036409">
    <property type="entry name" value="Aldolase_II/adducin_N_sf"/>
</dbReference>
<sequence>MTNVSEQLKKYAAKLVHSGLVVGAGGNLSMRDGEYMYISPSGFDLQEIEEEHWVKVHIETGEVLSPLKPSSEVLMHLECFRRRPDIDSVLHAHPSYSVGVSSAERDIPSMFPDFPAMIKNVKYLDYMIPTTHVLADAVADVIEETDVVIMRNHGVLTVGKSIKEAYFFMQLTEEAAKVYTISSMVGNPRLLTEEECQDLRNLSSEKYRAKLLKDTQK</sequence>
<dbReference type="RefSeq" id="WP_091482701.1">
    <property type="nucleotide sequence ID" value="NZ_FOTR01000003.1"/>
</dbReference>
<dbReference type="PANTHER" id="PTHR22789:SF0">
    <property type="entry name" value="3-OXO-TETRONATE 4-PHOSPHATE DECARBOXYLASE-RELATED"/>
    <property type="match status" value="1"/>
</dbReference>
<dbReference type="GO" id="GO:0005829">
    <property type="term" value="C:cytosol"/>
    <property type="evidence" value="ECO:0007669"/>
    <property type="project" value="TreeGrafter"/>
</dbReference>
<dbReference type="Proteomes" id="UP000198565">
    <property type="component" value="Unassembled WGS sequence"/>
</dbReference>
<dbReference type="STRING" id="334253.SAMN04487943_103158"/>
<accession>A0A1I4JTY6</accession>
<dbReference type="PANTHER" id="PTHR22789">
    <property type="entry name" value="FUCULOSE PHOSPHATE ALDOLASE"/>
    <property type="match status" value="1"/>
</dbReference>
<dbReference type="OrthoDB" id="9794581at2"/>
<evidence type="ECO:0000313" key="4">
    <source>
        <dbReference type="EMBL" id="SFL69791.1"/>
    </source>
</evidence>
<evidence type="ECO:0000256" key="2">
    <source>
        <dbReference type="ARBA" id="ARBA00023239"/>
    </source>
</evidence>
<dbReference type="SUPFAM" id="SSF53639">
    <property type="entry name" value="AraD/HMP-PK domain-like"/>
    <property type="match status" value="1"/>
</dbReference>
<dbReference type="Pfam" id="PF00596">
    <property type="entry name" value="Aldolase_II"/>
    <property type="match status" value="1"/>
</dbReference>
<name>A0A1I4JTY6_9BACI</name>
<organism evidence="4 5">
    <name type="scientific">Gracilibacillus orientalis</name>
    <dbReference type="NCBI Taxonomy" id="334253"/>
    <lineage>
        <taxon>Bacteria</taxon>
        <taxon>Bacillati</taxon>
        <taxon>Bacillota</taxon>
        <taxon>Bacilli</taxon>
        <taxon>Bacillales</taxon>
        <taxon>Bacillaceae</taxon>
        <taxon>Gracilibacillus</taxon>
    </lineage>
</organism>
<feature type="domain" description="Class II aldolase/adducin N-terminal" evidence="3">
    <location>
        <begin position="6"/>
        <end position="180"/>
    </location>
</feature>
<keyword evidence="1" id="KW-0479">Metal-binding</keyword>
<dbReference type="AlphaFoldDB" id="A0A1I4JTY6"/>
<proteinExistence type="predicted"/>
<dbReference type="EMBL" id="FOTR01000003">
    <property type="protein sequence ID" value="SFL69791.1"/>
    <property type="molecule type" value="Genomic_DNA"/>
</dbReference>
<reference evidence="5" key="1">
    <citation type="submission" date="2016-10" db="EMBL/GenBank/DDBJ databases">
        <authorList>
            <person name="Varghese N."/>
            <person name="Submissions S."/>
        </authorList>
    </citation>
    <scope>NUCLEOTIDE SEQUENCE [LARGE SCALE GENOMIC DNA]</scope>
    <source>
        <strain evidence="5">CGMCC 1.4250</strain>
    </source>
</reference>
<keyword evidence="5" id="KW-1185">Reference proteome</keyword>
<dbReference type="GO" id="GO:0019323">
    <property type="term" value="P:pentose catabolic process"/>
    <property type="evidence" value="ECO:0007669"/>
    <property type="project" value="TreeGrafter"/>
</dbReference>
<gene>
    <name evidence="4" type="ORF">SAMN04487943_103158</name>
</gene>
<dbReference type="GO" id="GO:0046872">
    <property type="term" value="F:metal ion binding"/>
    <property type="evidence" value="ECO:0007669"/>
    <property type="project" value="UniProtKB-KW"/>
</dbReference>
<protein>
    <submittedName>
        <fullName evidence="4">L-fuculose-phosphate aldolase</fullName>
    </submittedName>
</protein>
<dbReference type="GO" id="GO:0016832">
    <property type="term" value="F:aldehyde-lyase activity"/>
    <property type="evidence" value="ECO:0007669"/>
    <property type="project" value="TreeGrafter"/>
</dbReference>
<dbReference type="Gene3D" id="3.40.225.10">
    <property type="entry name" value="Class II aldolase/adducin N-terminal domain"/>
    <property type="match status" value="1"/>
</dbReference>
<dbReference type="InterPro" id="IPR050197">
    <property type="entry name" value="Aldolase_class_II_sugar_metab"/>
</dbReference>
<evidence type="ECO:0000256" key="1">
    <source>
        <dbReference type="ARBA" id="ARBA00022723"/>
    </source>
</evidence>